<dbReference type="InterPro" id="IPR014284">
    <property type="entry name" value="RNA_pol_sigma-70_dom"/>
</dbReference>
<dbReference type="Proteomes" id="UP001165079">
    <property type="component" value="Unassembled WGS sequence"/>
</dbReference>
<dbReference type="InterPro" id="IPR013325">
    <property type="entry name" value="RNA_pol_sigma_r2"/>
</dbReference>
<dbReference type="GO" id="GO:0016987">
    <property type="term" value="F:sigma factor activity"/>
    <property type="evidence" value="ECO:0007669"/>
    <property type="project" value="UniProtKB-KW"/>
</dbReference>
<evidence type="ECO:0000313" key="10">
    <source>
        <dbReference type="Proteomes" id="UP001165079"/>
    </source>
</evidence>
<evidence type="ECO:0000259" key="7">
    <source>
        <dbReference type="Pfam" id="PF04542"/>
    </source>
</evidence>
<dbReference type="EMBL" id="BSTX01000008">
    <property type="protein sequence ID" value="GLZ81909.1"/>
    <property type="molecule type" value="Genomic_DNA"/>
</dbReference>
<dbReference type="InterPro" id="IPR036388">
    <property type="entry name" value="WH-like_DNA-bd_sf"/>
</dbReference>
<evidence type="ECO:0000256" key="5">
    <source>
        <dbReference type="ARBA" id="ARBA00023163"/>
    </source>
</evidence>
<dbReference type="Pfam" id="PF04542">
    <property type="entry name" value="Sigma70_r2"/>
    <property type="match status" value="1"/>
</dbReference>
<dbReference type="Pfam" id="PF08281">
    <property type="entry name" value="Sigma70_r4_2"/>
    <property type="match status" value="1"/>
</dbReference>
<evidence type="ECO:0000313" key="9">
    <source>
        <dbReference type="EMBL" id="GLZ81909.1"/>
    </source>
</evidence>
<dbReference type="AlphaFoldDB" id="A0A9W6STY7"/>
<dbReference type="GO" id="GO:0006352">
    <property type="term" value="P:DNA-templated transcription initiation"/>
    <property type="evidence" value="ECO:0007669"/>
    <property type="project" value="InterPro"/>
</dbReference>
<dbReference type="InterPro" id="IPR007627">
    <property type="entry name" value="RNA_pol_sigma70_r2"/>
</dbReference>
<accession>A0A9W6STY7</accession>
<keyword evidence="4 6" id="KW-0731">Sigma factor</keyword>
<feature type="domain" description="RNA polymerase sigma-70 region 2" evidence="7">
    <location>
        <begin position="12"/>
        <end position="79"/>
    </location>
</feature>
<dbReference type="GO" id="GO:0003677">
    <property type="term" value="F:DNA binding"/>
    <property type="evidence" value="ECO:0007669"/>
    <property type="project" value="UniProtKB-KW"/>
</dbReference>
<dbReference type="PANTHER" id="PTHR30173:SF36">
    <property type="entry name" value="ECF RNA POLYMERASE SIGMA FACTOR SIGJ"/>
    <property type="match status" value="1"/>
</dbReference>
<dbReference type="NCBIfam" id="TIGR02937">
    <property type="entry name" value="sigma70-ECF"/>
    <property type="match status" value="1"/>
</dbReference>
<comment type="subunit">
    <text evidence="2">Interacts transiently with the RNA polymerase catalytic core formed by RpoA, RpoB, RpoC and RpoZ (2 alpha, 1 beta, 1 beta' and 1 omega subunit) to form the RNA polymerase holoenzyme that can initiate transcription.</text>
</comment>
<dbReference type="SUPFAM" id="SSF88946">
    <property type="entry name" value="Sigma2 domain of RNA polymerase sigma factors"/>
    <property type="match status" value="1"/>
</dbReference>
<keyword evidence="6" id="KW-0238">DNA-binding</keyword>
<organism evidence="9 10">
    <name type="scientific">Actinorhabdospora filicis</name>
    <dbReference type="NCBI Taxonomy" id="1785913"/>
    <lineage>
        <taxon>Bacteria</taxon>
        <taxon>Bacillati</taxon>
        <taxon>Actinomycetota</taxon>
        <taxon>Actinomycetes</taxon>
        <taxon>Micromonosporales</taxon>
        <taxon>Micromonosporaceae</taxon>
        <taxon>Actinorhabdospora</taxon>
    </lineage>
</organism>
<keyword evidence="10" id="KW-1185">Reference proteome</keyword>
<dbReference type="InterPro" id="IPR032710">
    <property type="entry name" value="NTF2-like_dom_sf"/>
</dbReference>
<dbReference type="NCBIfam" id="NF006089">
    <property type="entry name" value="PRK08241.1"/>
    <property type="match status" value="1"/>
</dbReference>
<evidence type="ECO:0000256" key="1">
    <source>
        <dbReference type="ARBA" id="ARBA00010641"/>
    </source>
</evidence>
<comment type="caution">
    <text evidence="9">The sequence shown here is derived from an EMBL/GenBank/DDBJ whole genome shotgun (WGS) entry which is preliminary data.</text>
</comment>
<protein>
    <recommendedName>
        <fullName evidence="6">RNA polymerase sigma factor</fullName>
    </recommendedName>
</protein>
<dbReference type="Gene3D" id="1.10.10.10">
    <property type="entry name" value="Winged helix-like DNA-binding domain superfamily/Winged helix DNA-binding domain"/>
    <property type="match status" value="1"/>
</dbReference>
<keyword evidence="5 6" id="KW-0804">Transcription</keyword>
<evidence type="ECO:0000256" key="4">
    <source>
        <dbReference type="ARBA" id="ARBA00023082"/>
    </source>
</evidence>
<dbReference type="PANTHER" id="PTHR30173">
    <property type="entry name" value="SIGMA 19 FACTOR"/>
    <property type="match status" value="1"/>
</dbReference>
<evidence type="ECO:0000256" key="2">
    <source>
        <dbReference type="ARBA" id="ARBA00011344"/>
    </source>
</evidence>
<gene>
    <name evidence="9" type="primary">rpoE</name>
    <name evidence="9" type="ORF">Afil01_67160</name>
</gene>
<dbReference type="InterPro" id="IPR013249">
    <property type="entry name" value="RNA_pol_sigma70_r4_t2"/>
</dbReference>
<proteinExistence type="inferred from homology"/>
<dbReference type="Gene3D" id="3.10.450.50">
    <property type="match status" value="1"/>
</dbReference>
<name>A0A9W6STY7_9ACTN</name>
<evidence type="ECO:0000256" key="6">
    <source>
        <dbReference type="RuleBase" id="RU000716"/>
    </source>
</evidence>
<dbReference type="PROSITE" id="PS01063">
    <property type="entry name" value="SIGMA70_ECF"/>
    <property type="match status" value="1"/>
</dbReference>
<evidence type="ECO:0000256" key="3">
    <source>
        <dbReference type="ARBA" id="ARBA00023015"/>
    </source>
</evidence>
<dbReference type="Gene3D" id="1.10.1740.10">
    <property type="match status" value="1"/>
</dbReference>
<keyword evidence="3 6" id="KW-0805">Transcription regulation</keyword>
<evidence type="ECO:0000259" key="8">
    <source>
        <dbReference type="Pfam" id="PF08281"/>
    </source>
</evidence>
<dbReference type="InterPro" id="IPR013324">
    <property type="entry name" value="RNA_pol_sigma_r3/r4-like"/>
</dbReference>
<feature type="domain" description="RNA polymerase sigma factor 70 region 4 type 2" evidence="8">
    <location>
        <begin position="125"/>
        <end position="176"/>
    </location>
</feature>
<dbReference type="InterPro" id="IPR000838">
    <property type="entry name" value="RNA_pol_sigma70_ECF_CS"/>
</dbReference>
<sequence>MSVLSESAFAELVEPYRRELHLHCYRIVGSLTEADDVVQETLLAAWRGLPGFEGRASLRTWLYRIATNRGLNALRRLARRPREAELPEPTRLAEPLWLHPYPDAMLDAVTAPDSRYEEREAVGLAFTTLLQRLPARQRAAVVLVDVLGFRAGEAAAMLEATPIAVKGMLRRARATLDAHRESVPEAGDAREREVAALFARAMEDGDTPAIVSLLTDDAWLTMPPMPHEYQGPAAIAAFLESRARVRPGPLTTAYTRANGQPALVAHVHAPEGVRPYGVLVLAVSPAGLERVTGFIGPAVFGHFGF</sequence>
<dbReference type="SUPFAM" id="SSF88659">
    <property type="entry name" value="Sigma3 and sigma4 domains of RNA polymerase sigma factors"/>
    <property type="match status" value="1"/>
</dbReference>
<dbReference type="SUPFAM" id="SSF54427">
    <property type="entry name" value="NTF2-like"/>
    <property type="match status" value="1"/>
</dbReference>
<dbReference type="GO" id="GO:0006950">
    <property type="term" value="P:response to stress"/>
    <property type="evidence" value="ECO:0007669"/>
    <property type="project" value="UniProtKB-ARBA"/>
</dbReference>
<reference evidence="9" key="1">
    <citation type="submission" date="2023-03" db="EMBL/GenBank/DDBJ databases">
        <title>Actinorhabdospora filicis NBRC 111898.</title>
        <authorList>
            <person name="Ichikawa N."/>
            <person name="Sato H."/>
            <person name="Tonouchi N."/>
        </authorList>
    </citation>
    <scope>NUCLEOTIDE SEQUENCE</scope>
    <source>
        <strain evidence="9">NBRC 111898</strain>
    </source>
</reference>
<dbReference type="RefSeq" id="WP_285667478.1">
    <property type="nucleotide sequence ID" value="NZ_BSTX01000008.1"/>
</dbReference>
<comment type="similarity">
    <text evidence="1 6">Belongs to the sigma-70 factor family. ECF subfamily.</text>
</comment>
<dbReference type="InterPro" id="IPR052704">
    <property type="entry name" value="ECF_Sigma-70_Domain"/>
</dbReference>